<accession>A0A252BXA0</accession>
<dbReference type="AlphaFoldDB" id="A0A252BXA0"/>
<comment type="function">
    <text evidence="1">Lytic transglycosylase with a strong preference for naked glycan strands that lack stem peptides.</text>
</comment>
<keyword evidence="1" id="KW-0456">Lyase</keyword>
<comment type="subcellular location">
    <subcellularLocation>
        <location evidence="1">Cell membrane</location>
        <topology evidence="1">Lipid-anchor</topology>
    </subcellularLocation>
</comment>
<keyword evidence="1" id="KW-0564">Palmitate</keyword>
<dbReference type="GO" id="GO:0005886">
    <property type="term" value="C:plasma membrane"/>
    <property type="evidence" value="ECO:0007669"/>
    <property type="project" value="UniProtKB-SubCell"/>
</dbReference>
<dbReference type="HAMAP" id="MF_02071">
    <property type="entry name" value="RlpA"/>
    <property type="match status" value="1"/>
</dbReference>
<proteinExistence type="inferred from homology"/>
<evidence type="ECO:0000313" key="3">
    <source>
        <dbReference type="EMBL" id="OUJ13421.1"/>
    </source>
</evidence>
<comment type="similarity">
    <text evidence="1">Belongs to the RlpA family.</text>
</comment>
<keyword evidence="1" id="KW-0449">Lipoprotein</keyword>
<keyword evidence="1" id="KW-0472">Membrane</keyword>
<feature type="domain" description="RlpA-like protein double-psi beta-barrel" evidence="2">
    <location>
        <begin position="63"/>
        <end position="130"/>
    </location>
</feature>
<keyword evidence="1" id="KW-1003">Cell membrane</keyword>
<keyword evidence="1" id="KW-0961">Cell wall biogenesis/degradation</keyword>
<reference evidence="4" key="1">
    <citation type="submission" date="2014-06" db="EMBL/GenBank/DDBJ databases">
        <authorList>
            <person name="Winans N.J."/>
            <person name="Newell P.D."/>
            <person name="Douglas A.E."/>
        </authorList>
    </citation>
    <scope>NUCLEOTIDE SEQUENCE [LARGE SCALE GENOMIC DNA]</scope>
</reference>
<dbReference type="PANTHER" id="PTHR34183">
    <property type="entry name" value="ENDOLYTIC PEPTIDOGLYCAN TRANSGLYCOSYLASE RLPA"/>
    <property type="match status" value="1"/>
</dbReference>
<dbReference type="CDD" id="cd22268">
    <property type="entry name" value="DPBB_RlpA-like"/>
    <property type="match status" value="1"/>
</dbReference>
<sequence>MKKVVFGGCCLLVVSCSPTPPPRADVHYTVGSAWQADGQWFYPREEFAWQGTGLAVRQNGREGELTANGEVRSMATMTASHPTLQLPAIVTVTNLENGRQVRVRVNDRGPAQIGRALALSTQAANLLGMGNDPAQVRIVEDEAASRQLAETLPGGVALQIEAAPKEQVLQSSLGNAGDTSVVAGSRGAEAAAPAGVQLPALPVVYTQGYAAPGMLWVETMDFTSRSAAMMQAGGHGGMVRPVMSGQSMMWAVRQGPFATISAADAALKRALLNGLTGSHIVVE</sequence>
<dbReference type="EMBL" id="JOPJ01000006">
    <property type="protein sequence ID" value="OUJ13421.1"/>
    <property type="molecule type" value="Genomic_DNA"/>
</dbReference>
<dbReference type="InterPro" id="IPR036908">
    <property type="entry name" value="RlpA-like_sf"/>
</dbReference>
<dbReference type="GO" id="GO:0000270">
    <property type="term" value="P:peptidoglycan metabolic process"/>
    <property type="evidence" value="ECO:0007669"/>
    <property type="project" value="UniProtKB-UniRule"/>
</dbReference>
<dbReference type="RefSeq" id="WP_086638615.1">
    <property type="nucleotide sequence ID" value="NZ_JOPJ01000006.1"/>
</dbReference>
<organism evidence="3 4">
    <name type="scientific">Acetobacter okinawensis</name>
    <dbReference type="NCBI Taxonomy" id="1076594"/>
    <lineage>
        <taxon>Bacteria</taxon>
        <taxon>Pseudomonadati</taxon>
        <taxon>Pseudomonadota</taxon>
        <taxon>Alphaproteobacteria</taxon>
        <taxon>Acetobacterales</taxon>
        <taxon>Acetobacteraceae</taxon>
        <taxon>Acetobacter</taxon>
    </lineage>
</organism>
<dbReference type="GO" id="GO:0071555">
    <property type="term" value="P:cell wall organization"/>
    <property type="evidence" value="ECO:0007669"/>
    <property type="project" value="UniProtKB-KW"/>
</dbReference>
<dbReference type="PROSITE" id="PS51257">
    <property type="entry name" value="PROKAR_LIPOPROTEIN"/>
    <property type="match status" value="1"/>
</dbReference>
<gene>
    <name evidence="1" type="primary">rlpA</name>
    <name evidence="3" type="ORF">HK26_10965</name>
</gene>
<protein>
    <recommendedName>
        <fullName evidence="1">Endolytic peptidoglycan transglycosylase RlpA</fullName>
        <ecNumber evidence="1">4.2.2.-</ecNumber>
    </recommendedName>
</protein>
<keyword evidence="4" id="KW-1185">Reference proteome</keyword>
<comment type="caution">
    <text evidence="3">The sequence shown here is derived from an EMBL/GenBank/DDBJ whole genome shotgun (WGS) entry which is preliminary data.</text>
</comment>
<dbReference type="PANTHER" id="PTHR34183:SF8">
    <property type="entry name" value="ENDOLYTIC PEPTIDOGLYCAN TRANSGLYCOSYLASE RLPA-RELATED"/>
    <property type="match status" value="1"/>
</dbReference>
<dbReference type="Proteomes" id="UP000194931">
    <property type="component" value="Unassembled WGS sequence"/>
</dbReference>
<dbReference type="InterPro" id="IPR034718">
    <property type="entry name" value="RlpA"/>
</dbReference>
<dbReference type="EC" id="4.2.2.-" evidence="1"/>
<dbReference type="Pfam" id="PF03330">
    <property type="entry name" value="DPBB_1"/>
    <property type="match status" value="1"/>
</dbReference>
<evidence type="ECO:0000256" key="1">
    <source>
        <dbReference type="HAMAP-Rule" id="MF_02071"/>
    </source>
</evidence>
<dbReference type="STRING" id="1236501.GCA_000613865_03397"/>
<dbReference type="eggNOG" id="COG0797">
    <property type="taxonomic scope" value="Bacteria"/>
</dbReference>
<dbReference type="OrthoDB" id="9779128at2"/>
<dbReference type="InterPro" id="IPR009009">
    <property type="entry name" value="RlpA-like_DPBB"/>
</dbReference>
<dbReference type="Gene3D" id="2.40.40.10">
    <property type="entry name" value="RlpA-like domain"/>
    <property type="match status" value="1"/>
</dbReference>
<dbReference type="GO" id="GO:0008932">
    <property type="term" value="F:lytic endotransglycosylase activity"/>
    <property type="evidence" value="ECO:0007669"/>
    <property type="project" value="UniProtKB-UniRule"/>
</dbReference>
<evidence type="ECO:0000259" key="2">
    <source>
        <dbReference type="Pfam" id="PF03330"/>
    </source>
</evidence>
<name>A0A252BXA0_9PROT</name>
<evidence type="ECO:0000313" key="4">
    <source>
        <dbReference type="Proteomes" id="UP000194931"/>
    </source>
</evidence>